<dbReference type="EMBL" id="QCZG01000014">
    <property type="protein sequence ID" value="PWA11975.1"/>
    <property type="molecule type" value="Genomic_DNA"/>
</dbReference>
<dbReference type="FunFam" id="3.30.300.30:FF:000008">
    <property type="entry name" value="2,3-dihydroxybenzoate-AMP ligase"/>
    <property type="match status" value="1"/>
</dbReference>
<keyword evidence="6" id="KW-1185">Reference proteome</keyword>
<dbReference type="OrthoDB" id="9803968at2"/>
<reference evidence="5 6" key="1">
    <citation type="submission" date="2018-04" db="EMBL/GenBank/DDBJ databases">
        <title>Camelliibacillus theae gen. nov., sp. nov., isolated from Pu'er tea.</title>
        <authorList>
            <person name="Niu L."/>
        </authorList>
    </citation>
    <scope>NUCLEOTIDE SEQUENCE [LARGE SCALE GENOMIC DNA]</scope>
    <source>
        <strain evidence="5 6">T8</strain>
    </source>
</reference>
<dbReference type="NCBIfam" id="NF004837">
    <property type="entry name" value="PRK06187.1"/>
    <property type="match status" value="1"/>
</dbReference>
<dbReference type="FunFam" id="3.40.50.12780:FF:000003">
    <property type="entry name" value="Long-chain-fatty-acid--CoA ligase FadD"/>
    <property type="match status" value="1"/>
</dbReference>
<dbReference type="Proteomes" id="UP000245998">
    <property type="component" value="Unassembled WGS sequence"/>
</dbReference>
<dbReference type="PANTHER" id="PTHR43767">
    <property type="entry name" value="LONG-CHAIN-FATTY-ACID--COA LIGASE"/>
    <property type="match status" value="1"/>
</dbReference>
<comment type="caution">
    <text evidence="5">The sequence shown here is derived from an EMBL/GenBank/DDBJ whole genome shotgun (WGS) entry which is preliminary data.</text>
</comment>
<accession>A0A2U1K3Z1</accession>
<feature type="domain" description="AMP-binding enzyme C-terminal" evidence="4">
    <location>
        <begin position="448"/>
        <end position="522"/>
    </location>
</feature>
<evidence type="ECO:0000313" key="6">
    <source>
        <dbReference type="Proteomes" id="UP000245998"/>
    </source>
</evidence>
<keyword evidence="2 5" id="KW-0436">Ligase</keyword>
<evidence type="ECO:0000259" key="3">
    <source>
        <dbReference type="Pfam" id="PF00501"/>
    </source>
</evidence>
<protein>
    <submittedName>
        <fullName evidence="5">Long-chain fatty acid--CoA ligase</fullName>
    </submittedName>
</protein>
<comment type="similarity">
    <text evidence="1">Belongs to the ATP-dependent AMP-binding enzyme family.</text>
</comment>
<dbReference type="SUPFAM" id="SSF56801">
    <property type="entry name" value="Acetyl-CoA synthetase-like"/>
    <property type="match status" value="1"/>
</dbReference>
<dbReference type="RefSeq" id="WP_116554475.1">
    <property type="nucleotide sequence ID" value="NZ_QCZG01000014.1"/>
</dbReference>
<gene>
    <name evidence="5" type="ORF">DCC39_08560</name>
</gene>
<evidence type="ECO:0000259" key="4">
    <source>
        <dbReference type="Pfam" id="PF13193"/>
    </source>
</evidence>
<name>A0A2U1K3Z1_9BACI</name>
<dbReference type="InterPro" id="IPR045851">
    <property type="entry name" value="AMP-bd_C_sf"/>
</dbReference>
<feature type="domain" description="AMP-dependent synthetase/ligase" evidence="3">
    <location>
        <begin position="29"/>
        <end position="397"/>
    </location>
</feature>
<dbReference type="InterPro" id="IPR000873">
    <property type="entry name" value="AMP-dep_synth/lig_dom"/>
</dbReference>
<dbReference type="PANTHER" id="PTHR43767:SF9">
    <property type="entry name" value="LONG-CHAIN-FATTY-ACID--COA LIGASE"/>
    <property type="match status" value="1"/>
</dbReference>
<dbReference type="InterPro" id="IPR020845">
    <property type="entry name" value="AMP-binding_CS"/>
</dbReference>
<sequence length="541" mass="60490">MVATEKRWLKHYPENISKEIDIPIQQMLKDTAAKFPDNEAISFFTRKMTYREVLQLSIAFASALQANGLKKGDRVAIMLPNCPHYIISYYGILMAGGIVTQVNPMLVGRELSHILNDSGAEMIVIFEPLLPVLQQVENETPVKKAISVNFPESAKDVAPAVTFEAFMSQATGQVKEPNINPAEDVAVLQYTGGTTGRSKGAMLTHRNLVANVHQTYRYFESEFNIGEDRVLTVIPLFHVYGMTSCMNLSIYTGAANILLPRFDLQEVLETIKREQPTTFPGVPTMYIAITSHPEAEKYGINSIRTCNSGSAPMPVESMRAFEKKTGAVILEGYGLSETSPTTHCNPVFAERKPGSVGIGIPSTDYKIVDLETGTKELPIGESGEIIIKGPQVMKGYWNMPEETEQALRDGWLYTGDIGKMDEDGYLYIIDRKKDMIIASGYNIYPRDVEEVIYEHPAVQEAVVVGVPDPYRGETVKAVIVLKEGQSVTEEEMLDYCRQHLAAYKAPKLIEFRKELPKTAVGKILRRTIKEEERKKYEQQQS</sequence>
<dbReference type="AlphaFoldDB" id="A0A2U1K3Z1"/>
<dbReference type="Pfam" id="PF13193">
    <property type="entry name" value="AMP-binding_C"/>
    <property type="match status" value="1"/>
</dbReference>
<dbReference type="InterPro" id="IPR050237">
    <property type="entry name" value="ATP-dep_AMP-bd_enzyme"/>
</dbReference>
<dbReference type="InterPro" id="IPR025110">
    <property type="entry name" value="AMP-bd_C"/>
</dbReference>
<dbReference type="Gene3D" id="3.40.50.980">
    <property type="match status" value="2"/>
</dbReference>
<dbReference type="Gene3D" id="2.30.38.10">
    <property type="entry name" value="Luciferase, Domain 3"/>
    <property type="match status" value="1"/>
</dbReference>
<dbReference type="GO" id="GO:0016877">
    <property type="term" value="F:ligase activity, forming carbon-sulfur bonds"/>
    <property type="evidence" value="ECO:0007669"/>
    <property type="project" value="UniProtKB-ARBA"/>
</dbReference>
<organism evidence="5 6">
    <name type="scientific">Pueribacillus theae</name>
    <dbReference type="NCBI Taxonomy" id="2171751"/>
    <lineage>
        <taxon>Bacteria</taxon>
        <taxon>Bacillati</taxon>
        <taxon>Bacillota</taxon>
        <taxon>Bacilli</taxon>
        <taxon>Bacillales</taxon>
        <taxon>Bacillaceae</taxon>
        <taxon>Pueribacillus</taxon>
    </lineage>
</organism>
<proteinExistence type="inferred from homology"/>
<evidence type="ECO:0000256" key="1">
    <source>
        <dbReference type="ARBA" id="ARBA00006432"/>
    </source>
</evidence>
<evidence type="ECO:0000313" key="5">
    <source>
        <dbReference type="EMBL" id="PWA11975.1"/>
    </source>
</evidence>
<evidence type="ECO:0000256" key="2">
    <source>
        <dbReference type="ARBA" id="ARBA00022598"/>
    </source>
</evidence>
<dbReference type="Gene3D" id="3.30.300.30">
    <property type="match status" value="1"/>
</dbReference>
<dbReference type="CDD" id="cd05936">
    <property type="entry name" value="FC-FACS_FadD_like"/>
    <property type="match status" value="1"/>
</dbReference>
<dbReference type="Pfam" id="PF00501">
    <property type="entry name" value="AMP-binding"/>
    <property type="match status" value="1"/>
</dbReference>
<dbReference type="PROSITE" id="PS00455">
    <property type="entry name" value="AMP_BINDING"/>
    <property type="match status" value="1"/>
</dbReference>